<sequence length="219" mass="24084">MGSAFYTHTHTHSTGPASKSNQWGMAGVQGHLPKADSLPDLSPDAFPSLSASAAAPRKGPQGPWARPHMATHQGDAHQQEEEEDEELQRVLEASKQDTQLRGGISRQMQQQQGASDAEDEDSMALAQGAGMGPGLINRTGEYNCFLNVIIQCLWHLTVFKQKLQREVPRHESYRAQHPVVASLLRLFKELEEGEMRIAADPKATRCVSSSCTMLFLTTH</sequence>
<dbReference type="InterPro" id="IPR038765">
    <property type="entry name" value="Papain-like_cys_pep_sf"/>
</dbReference>
<name>A0ABQ7GVX7_DUNSA</name>
<accession>A0ABQ7GVX7</accession>
<feature type="region of interest" description="Disordered" evidence="3">
    <location>
        <begin position="1"/>
        <end position="121"/>
    </location>
</feature>
<keyword evidence="2" id="KW-0378">Hydrolase</keyword>
<evidence type="ECO:0000256" key="2">
    <source>
        <dbReference type="ARBA" id="ARBA00022801"/>
    </source>
</evidence>
<keyword evidence="6" id="KW-1185">Reference proteome</keyword>
<dbReference type="PANTHER" id="PTHR22975">
    <property type="entry name" value="UBIQUITIN SPECIFIC PROTEINASE"/>
    <property type="match status" value="1"/>
</dbReference>
<dbReference type="Pfam" id="PF00443">
    <property type="entry name" value="UCH"/>
    <property type="match status" value="1"/>
</dbReference>
<keyword evidence="1" id="KW-0833">Ubl conjugation pathway</keyword>
<feature type="compositionally biased region" description="Low complexity" evidence="3">
    <location>
        <begin position="42"/>
        <end position="56"/>
    </location>
</feature>
<dbReference type="Gene3D" id="3.90.70.10">
    <property type="entry name" value="Cysteine proteinases"/>
    <property type="match status" value="1"/>
</dbReference>
<dbReference type="InterPro" id="IPR001394">
    <property type="entry name" value="Peptidase_C19_UCH"/>
</dbReference>
<dbReference type="InterPro" id="IPR003903">
    <property type="entry name" value="UIM_dom"/>
</dbReference>
<proteinExistence type="predicted"/>
<evidence type="ECO:0000256" key="1">
    <source>
        <dbReference type="ARBA" id="ARBA00022786"/>
    </source>
</evidence>
<evidence type="ECO:0000256" key="3">
    <source>
        <dbReference type="SAM" id="MobiDB-lite"/>
    </source>
</evidence>
<dbReference type="PROSITE" id="PS50330">
    <property type="entry name" value="UIM"/>
    <property type="match status" value="1"/>
</dbReference>
<gene>
    <name evidence="5" type="ORF">DUNSADRAFT_2236</name>
</gene>
<feature type="domain" description="Peptidase C19 ubiquitin carboxyl-terminal hydrolase" evidence="4">
    <location>
        <begin position="134"/>
        <end position="204"/>
    </location>
</feature>
<dbReference type="SUPFAM" id="SSF54001">
    <property type="entry name" value="Cysteine proteinases"/>
    <property type="match status" value="1"/>
</dbReference>
<organism evidence="5 6">
    <name type="scientific">Dunaliella salina</name>
    <name type="common">Green alga</name>
    <name type="synonym">Protococcus salinus</name>
    <dbReference type="NCBI Taxonomy" id="3046"/>
    <lineage>
        <taxon>Eukaryota</taxon>
        <taxon>Viridiplantae</taxon>
        <taxon>Chlorophyta</taxon>
        <taxon>core chlorophytes</taxon>
        <taxon>Chlorophyceae</taxon>
        <taxon>CS clade</taxon>
        <taxon>Chlamydomonadales</taxon>
        <taxon>Dunaliellaceae</taxon>
        <taxon>Dunaliella</taxon>
    </lineage>
</organism>
<evidence type="ECO:0000259" key="4">
    <source>
        <dbReference type="Pfam" id="PF00443"/>
    </source>
</evidence>
<comment type="caution">
    <text evidence="5">The sequence shown here is derived from an EMBL/GenBank/DDBJ whole genome shotgun (WGS) entry which is preliminary data.</text>
</comment>
<dbReference type="EMBL" id="MU069566">
    <property type="protein sequence ID" value="KAF5838773.1"/>
    <property type="molecule type" value="Genomic_DNA"/>
</dbReference>
<reference evidence="5" key="1">
    <citation type="submission" date="2017-08" db="EMBL/GenBank/DDBJ databases">
        <authorList>
            <person name="Polle J.E."/>
            <person name="Barry K."/>
            <person name="Cushman J."/>
            <person name="Schmutz J."/>
            <person name="Tran D."/>
            <person name="Hathwaick L.T."/>
            <person name="Yim W.C."/>
            <person name="Jenkins J."/>
            <person name="Mckie-Krisberg Z.M."/>
            <person name="Prochnik S."/>
            <person name="Lindquist E."/>
            <person name="Dockter R.B."/>
            <person name="Adam C."/>
            <person name="Molina H."/>
            <person name="Bunkerborg J."/>
            <person name="Jin E."/>
            <person name="Buchheim M."/>
            <person name="Magnuson J."/>
        </authorList>
    </citation>
    <scope>NUCLEOTIDE SEQUENCE</scope>
    <source>
        <strain evidence="5">CCAP 19/18</strain>
    </source>
</reference>
<evidence type="ECO:0000313" key="6">
    <source>
        <dbReference type="Proteomes" id="UP000815325"/>
    </source>
</evidence>
<dbReference type="Proteomes" id="UP000815325">
    <property type="component" value="Unassembled WGS sequence"/>
</dbReference>
<evidence type="ECO:0000313" key="5">
    <source>
        <dbReference type="EMBL" id="KAF5838773.1"/>
    </source>
</evidence>
<feature type="compositionally biased region" description="Polar residues" evidence="3">
    <location>
        <begin position="1"/>
        <end position="23"/>
    </location>
</feature>
<dbReference type="InterPro" id="IPR052398">
    <property type="entry name" value="Ubiquitin_hydrolase_53/54"/>
</dbReference>
<protein>
    <recommendedName>
        <fullName evidence="4">Peptidase C19 ubiquitin carboxyl-terminal hydrolase domain-containing protein</fullName>
    </recommendedName>
</protein>
<dbReference type="PANTHER" id="PTHR22975:SF9">
    <property type="entry name" value="ECHINUS SPLICE FORM 3"/>
    <property type="match status" value="1"/>
</dbReference>